<evidence type="ECO:0000256" key="9">
    <source>
        <dbReference type="SAM" id="MobiDB-lite"/>
    </source>
</evidence>
<evidence type="ECO:0000313" key="10">
    <source>
        <dbReference type="EMBL" id="EQD29563.1"/>
    </source>
</evidence>
<keyword evidence="7 10" id="KW-0030">Aminoacyl-tRNA synthetase</keyword>
<dbReference type="GO" id="GO:0005524">
    <property type="term" value="F:ATP binding"/>
    <property type="evidence" value="ECO:0007669"/>
    <property type="project" value="UniProtKB-KW"/>
</dbReference>
<organism evidence="10">
    <name type="scientific">mine drainage metagenome</name>
    <dbReference type="NCBI Taxonomy" id="410659"/>
    <lineage>
        <taxon>unclassified sequences</taxon>
        <taxon>metagenomes</taxon>
        <taxon>ecological metagenomes</taxon>
    </lineage>
</organism>
<dbReference type="FunFam" id="1.10.240.10:FF:000005">
    <property type="entry name" value="Tryptophan--tRNA ligase"/>
    <property type="match status" value="1"/>
</dbReference>
<comment type="similarity">
    <text evidence="1">Belongs to the class-I aminoacyl-tRNA synthetase family.</text>
</comment>
<sequence length="126" mass="14204">MPGLDGRKMSKSYGNTIELREDPQSVTRKLRAMKTDPARARRTDPGEPARCPVWDLHKIYSSEEVRRWAAEGCRSAGIGCLECKQPVIDKIVEEVTAMRGRAQEYTENPELLRDVVAEGSEKARDT</sequence>
<dbReference type="EC" id="6.1.1.2" evidence="2"/>
<evidence type="ECO:0000256" key="1">
    <source>
        <dbReference type="ARBA" id="ARBA00005594"/>
    </source>
</evidence>
<feature type="region of interest" description="Disordered" evidence="9">
    <location>
        <begin position="28"/>
        <end position="48"/>
    </location>
</feature>
<dbReference type="PANTHER" id="PTHR43766:SF1">
    <property type="entry name" value="TRYPTOPHAN--TRNA LIGASE, MITOCHONDRIAL"/>
    <property type="match status" value="1"/>
</dbReference>
<comment type="caution">
    <text evidence="10">The sequence shown here is derived from an EMBL/GenBank/DDBJ whole genome shotgun (WGS) entry which is preliminary data.</text>
</comment>
<proteinExistence type="inferred from homology"/>
<evidence type="ECO:0000256" key="4">
    <source>
        <dbReference type="ARBA" id="ARBA00022741"/>
    </source>
</evidence>
<dbReference type="SUPFAM" id="SSF52374">
    <property type="entry name" value="Nucleotidylyl transferase"/>
    <property type="match status" value="1"/>
</dbReference>
<dbReference type="GO" id="GO:0005829">
    <property type="term" value="C:cytosol"/>
    <property type="evidence" value="ECO:0007669"/>
    <property type="project" value="TreeGrafter"/>
</dbReference>
<evidence type="ECO:0000256" key="8">
    <source>
        <dbReference type="ARBA" id="ARBA00049929"/>
    </source>
</evidence>
<reference evidence="10" key="2">
    <citation type="journal article" date="2014" name="ISME J.">
        <title>Microbial stratification in low pH oxic and suboxic macroscopic growths along an acid mine drainage.</title>
        <authorList>
            <person name="Mendez-Garcia C."/>
            <person name="Mesa V."/>
            <person name="Sprenger R.R."/>
            <person name="Richter M."/>
            <person name="Diez M.S."/>
            <person name="Solano J."/>
            <person name="Bargiela R."/>
            <person name="Golyshina O.V."/>
            <person name="Manteca A."/>
            <person name="Ramos J.L."/>
            <person name="Gallego J.R."/>
            <person name="Llorente I."/>
            <person name="Martins Dos Santos V.A."/>
            <person name="Jensen O.N."/>
            <person name="Pelaez A.I."/>
            <person name="Sanchez J."/>
            <person name="Ferrer M."/>
        </authorList>
    </citation>
    <scope>NUCLEOTIDE SEQUENCE</scope>
</reference>
<keyword evidence="6" id="KW-0648">Protein biosynthesis</keyword>
<dbReference type="AlphaFoldDB" id="T0Y8V3"/>
<name>T0Y8V3_9ZZZZ</name>
<evidence type="ECO:0000256" key="6">
    <source>
        <dbReference type="ARBA" id="ARBA00022917"/>
    </source>
</evidence>
<gene>
    <name evidence="10" type="ORF">B1B_18708</name>
</gene>
<dbReference type="InterPro" id="IPR002305">
    <property type="entry name" value="aa-tRNA-synth_Ic"/>
</dbReference>
<evidence type="ECO:0000256" key="3">
    <source>
        <dbReference type="ARBA" id="ARBA00022598"/>
    </source>
</evidence>
<evidence type="ECO:0000256" key="5">
    <source>
        <dbReference type="ARBA" id="ARBA00022840"/>
    </source>
</evidence>
<keyword evidence="3" id="KW-0436">Ligase</keyword>
<dbReference type="Pfam" id="PF00579">
    <property type="entry name" value="tRNA-synt_1b"/>
    <property type="match status" value="1"/>
</dbReference>
<reference evidence="10" key="1">
    <citation type="submission" date="2013-08" db="EMBL/GenBank/DDBJ databases">
        <authorList>
            <person name="Mendez C."/>
            <person name="Richter M."/>
            <person name="Ferrer M."/>
            <person name="Sanchez J."/>
        </authorList>
    </citation>
    <scope>NUCLEOTIDE SEQUENCE</scope>
</reference>
<dbReference type="EMBL" id="AUZY01012537">
    <property type="protein sequence ID" value="EQD29563.1"/>
    <property type="molecule type" value="Genomic_DNA"/>
</dbReference>
<dbReference type="InterPro" id="IPR050203">
    <property type="entry name" value="Trp-tRNA_synthetase"/>
</dbReference>
<feature type="non-terminal residue" evidence="10">
    <location>
        <position position="126"/>
    </location>
</feature>
<evidence type="ECO:0000256" key="2">
    <source>
        <dbReference type="ARBA" id="ARBA00013161"/>
    </source>
</evidence>
<protein>
    <recommendedName>
        <fullName evidence="2">tryptophan--tRNA ligase</fullName>
        <ecNumber evidence="2">6.1.1.2</ecNumber>
    </recommendedName>
</protein>
<feature type="compositionally biased region" description="Basic and acidic residues" evidence="9">
    <location>
        <begin position="33"/>
        <end position="47"/>
    </location>
</feature>
<comment type="catalytic activity">
    <reaction evidence="8">
        <text>tRNA(Trp) + L-tryptophan + ATP = L-tryptophyl-tRNA(Trp) + AMP + diphosphate + H(+)</text>
        <dbReference type="Rhea" id="RHEA:24080"/>
        <dbReference type="Rhea" id="RHEA-COMP:9671"/>
        <dbReference type="Rhea" id="RHEA-COMP:9705"/>
        <dbReference type="ChEBI" id="CHEBI:15378"/>
        <dbReference type="ChEBI" id="CHEBI:30616"/>
        <dbReference type="ChEBI" id="CHEBI:33019"/>
        <dbReference type="ChEBI" id="CHEBI:57912"/>
        <dbReference type="ChEBI" id="CHEBI:78442"/>
        <dbReference type="ChEBI" id="CHEBI:78535"/>
        <dbReference type="ChEBI" id="CHEBI:456215"/>
        <dbReference type="EC" id="6.1.1.2"/>
    </reaction>
</comment>
<dbReference type="GO" id="GO:0006436">
    <property type="term" value="P:tryptophanyl-tRNA aminoacylation"/>
    <property type="evidence" value="ECO:0007669"/>
    <property type="project" value="TreeGrafter"/>
</dbReference>
<accession>T0Y8V3</accession>
<dbReference type="PANTHER" id="PTHR43766">
    <property type="entry name" value="TRYPTOPHAN--TRNA LIGASE, MITOCHONDRIAL"/>
    <property type="match status" value="1"/>
</dbReference>
<dbReference type="Gene3D" id="1.10.240.10">
    <property type="entry name" value="Tyrosyl-Transfer RNA Synthetase"/>
    <property type="match status" value="1"/>
</dbReference>
<keyword evidence="5" id="KW-0067">ATP-binding</keyword>
<keyword evidence="4" id="KW-0547">Nucleotide-binding</keyword>
<evidence type="ECO:0000256" key="7">
    <source>
        <dbReference type="ARBA" id="ARBA00023146"/>
    </source>
</evidence>
<dbReference type="GO" id="GO:0004830">
    <property type="term" value="F:tryptophan-tRNA ligase activity"/>
    <property type="evidence" value="ECO:0007669"/>
    <property type="project" value="UniProtKB-EC"/>
</dbReference>